<evidence type="ECO:0000259" key="4">
    <source>
        <dbReference type="Pfam" id="PF24915"/>
    </source>
</evidence>
<dbReference type="EMBL" id="CAHIKZ030004155">
    <property type="protein sequence ID" value="CAE1307953.1"/>
    <property type="molecule type" value="Genomic_DNA"/>
</dbReference>
<comment type="caution">
    <text evidence="5">The sequence shown here is derived from an EMBL/GenBank/DDBJ whole genome shotgun (WGS) entry which is preliminary data.</text>
</comment>
<keyword evidence="6" id="KW-1185">Reference proteome</keyword>
<dbReference type="PANTHER" id="PTHR46607:SF1">
    <property type="entry name" value="SEC14 DOMAIN AND SPECTRIN REPEAT-CONTAINING PROTEIN 1"/>
    <property type="match status" value="1"/>
</dbReference>
<dbReference type="GO" id="GO:0005546">
    <property type="term" value="F:phosphatidylinositol-4,5-bisphosphate binding"/>
    <property type="evidence" value="ECO:0007669"/>
    <property type="project" value="TreeGrafter"/>
</dbReference>
<dbReference type="InterPro" id="IPR036865">
    <property type="entry name" value="CRAL-TRIO_dom_sf"/>
</dbReference>
<comment type="similarity">
    <text evidence="2">Belongs to the SOLO family.</text>
</comment>
<dbReference type="SMART" id="SM00150">
    <property type="entry name" value="SPEC"/>
    <property type="match status" value="3"/>
</dbReference>
<sequence length="911" mass="103782">MSLLSPLAIYGVRKAEGYNVVVIFLSADFYCRPPLFRKGLGWHKMAHYTSSLSSSIRSKSSSKNSDEIFYESQGIEAAHIVELLQKEIVYLTGGRDKEGGPILTFPMHDGPVSFTQNDIYDCVQYLSHIPSEESRHQGFTVIVDNQYDTWPDLRYLLAILKESLQGNLKRILVVKTSLEERPRRLSVDLADKLQYVTLKYLPTYISPYQLTANLGGLLPFKHCHWLQNRMDFEKFMKEARTASVHLNNAEVQVNRAFAKEGASSPFASMRRRHNWNKSVMSVPESVITDGKVLLRQLQNDGESAYTREEDAITTLDNLETQKQVKRVIRFLEHKMEQLCEIQEAKSKSKIFSQEVIDLQDSMKMVVDWILGPGEKLLASMTDIGDSCESAEVLRKRHEELEIKCAETYGNYAELRHKSEEVIQENESFSSNILAQRDYMDTVCRGFASRLERRKILLITSVRFHRFAEDLSSHLDELLELLCSEVKVEDAAAAEMELSTLNDKCKEIDSLANQTLNDGQSLLDEMSRPMKNSSGVDITPNYSNQIKHINKSVEDLQERKLRCDELADVRRLKLQQILQLFTCERDADQAVQWILELCDVMVKSHTEMGQTKEDIEKLQEEHKNFESTALGTYQYGKQLLEAALFLRRSLRYSLDDNNLVAEQLERAWKKFSQGTMERATRLTLLAMFISSSDKILDRINQVFTEISDLVENKFRRGAELRKKYQPICDVLFDDSLETIQMGKALLDRLALPVIVADESNKNFLTDDNIASSTIMASLQKLELMIAELHDYWNELLRSDNTVLQTVEVNPQPITTAPIAPFQTKPASPSRLGHPTYDSISQEKNTLLGSAMSPSSNNNFVSTDGTRITANIQGIPAGNSLDIFPIESSPYEHNMAGYNDDDLLQRLHDVSIV</sequence>
<dbReference type="GO" id="GO:0043325">
    <property type="term" value="F:phosphatidylinositol-3,4-bisphosphate binding"/>
    <property type="evidence" value="ECO:0007669"/>
    <property type="project" value="TreeGrafter"/>
</dbReference>
<dbReference type="SUPFAM" id="SSF52087">
    <property type="entry name" value="CRAL/TRIO domain"/>
    <property type="match status" value="1"/>
</dbReference>
<dbReference type="Gene3D" id="1.20.58.60">
    <property type="match status" value="2"/>
</dbReference>
<organism evidence="5 6">
    <name type="scientific">Acanthosepion pharaonis</name>
    <name type="common">Pharaoh cuttlefish</name>
    <name type="synonym">Sepia pharaonis</name>
    <dbReference type="NCBI Taxonomy" id="158019"/>
    <lineage>
        <taxon>Eukaryota</taxon>
        <taxon>Metazoa</taxon>
        <taxon>Spiralia</taxon>
        <taxon>Lophotrochozoa</taxon>
        <taxon>Mollusca</taxon>
        <taxon>Cephalopoda</taxon>
        <taxon>Coleoidea</taxon>
        <taxon>Decapodiformes</taxon>
        <taxon>Sepiida</taxon>
        <taxon>Sepiina</taxon>
        <taxon>Sepiidae</taxon>
        <taxon>Acanthosepion</taxon>
    </lineage>
</organism>
<proteinExistence type="inferred from homology"/>
<dbReference type="Pfam" id="PF24915">
    <property type="entry name" value="Spectrin_SESTD1"/>
    <property type="match status" value="1"/>
</dbReference>
<dbReference type="GO" id="GO:0032266">
    <property type="term" value="F:phosphatidylinositol-3-phosphate binding"/>
    <property type="evidence" value="ECO:0007669"/>
    <property type="project" value="TreeGrafter"/>
</dbReference>
<reference evidence="5" key="1">
    <citation type="submission" date="2021-01" db="EMBL/GenBank/DDBJ databases">
        <authorList>
            <person name="Li R."/>
            <person name="Bekaert M."/>
        </authorList>
    </citation>
    <scope>NUCLEOTIDE SEQUENCE</scope>
    <source>
        <strain evidence="5">Farmed</strain>
    </source>
</reference>
<name>A0A812DWP5_ACAPH</name>
<gene>
    <name evidence="5" type="ORF">SPHA_59971</name>
</gene>
<accession>A0A812DWP5</accession>
<dbReference type="PANTHER" id="PTHR46607">
    <property type="entry name" value="SEC14 DOMAIN AND SPECTRIN REPEAT-CONTAINING PROTEIN 1"/>
    <property type="match status" value="1"/>
</dbReference>
<evidence type="ECO:0000256" key="3">
    <source>
        <dbReference type="SAM" id="Coils"/>
    </source>
</evidence>
<dbReference type="CDD" id="cd00170">
    <property type="entry name" value="SEC14"/>
    <property type="match status" value="1"/>
</dbReference>
<dbReference type="InterPro" id="IPR056804">
    <property type="entry name" value="Spectrin_SESTD1"/>
</dbReference>
<evidence type="ECO:0000256" key="1">
    <source>
        <dbReference type="ARBA" id="ARBA00022737"/>
    </source>
</evidence>
<protein>
    <recommendedName>
        <fullName evidence="4">SESTD1-like spectrin repeats region domain-containing protein</fullName>
    </recommendedName>
</protein>
<dbReference type="GO" id="GO:0010314">
    <property type="term" value="F:phosphatidylinositol-5-phosphate binding"/>
    <property type="evidence" value="ECO:0007669"/>
    <property type="project" value="TreeGrafter"/>
</dbReference>
<evidence type="ECO:0000313" key="5">
    <source>
        <dbReference type="EMBL" id="CAE1307953.1"/>
    </source>
</evidence>
<dbReference type="SUPFAM" id="SSF46966">
    <property type="entry name" value="Spectrin repeat"/>
    <property type="match status" value="2"/>
</dbReference>
<dbReference type="Proteomes" id="UP000597762">
    <property type="component" value="Unassembled WGS sequence"/>
</dbReference>
<keyword evidence="1" id="KW-0677">Repeat</keyword>
<dbReference type="GO" id="GO:0080025">
    <property type="term" value="F:phosphatidylinositol-3,5-bisphosphate binding"/>
    <property type="evidence" value="ECO:0007669"/>
    <property type="project" value="TreeGrafter"/>
</dbReference>
<dbReference type="AlphaFoldDB" id="A0A812DWP5"/>
<feature type="coiled-coil region" evidence="3">
    <location>
        <begin position="600"/>
        <end position="627"/>
    </location>
</feature>
<feature type="domain" description="SESTD1-like spectrin repeats region" evidence="4">
    <location>
        <begin position="458"/>
        <end position="567"/>
    </location>
</feature>
<dbReference type="InterPro" id="IPR001251">
    <property type="entry name" value="CRAL-TRIO_dom"/>
</dbReference>
<dbReference type="CDD" id="cd00176">
    <property type="entry name" value="SPEC"/>
    <property type="match status" value="1"/>
</dbReference>
<dbReference type="InterPro" id="IPR018159">
    <property type="entry name" value="Spectrin/alpha-actinin"/>
</dbReference>
<dbReference type="GO" id="GO:0070273">
    <property type="term" value="F:phosphatidylinositol-4-phosphate binding"/>
    <property type="evidence" value="ECO:0007669"/>
    <property type="project" value="TreeGrafter"/>
</dbReference>
<keyword evidence="3" id="KW-0175">Coiled coil</keyword>
<dbReference type="OrthoDB" id="5859883at2759"/>
<evidence type="ECO:0000256" key="2">
    <source>
        <dbReference type="ARBA" id="ARBA00038285"/>
    </source>
</evidence>
<evidence type="ECO:0000313" key="6">
    <source>
        <dbReference type="Proteomes" id="UP000597762"/>
    </source>
</evidence>